<dbReference type="Pfam" id="PF03595">
    <property type="entry name" value="SLAC1"/>
    <property type="match status" value="1"/>
</dbReference>
<feature type="transmembrane region" description="Helical" evidence="5">
    <location>
        <begin position="208"/>
        <end position="228"/>
    </location>
</feature>
<keyword evidence="2 5" id="KW-0812">Transmembrane</keyword>
<feature type="transmembrane region" description="Helical" evidence="5">
    <location>
        <begin position="234"/>
        <end position="252"/>
    </location>
</feature>
<feature type="transmembrane region" description="Helical" evidence="5">
    <location>
        <begin position="16"/>
        <end position="33"/>
    </location>
</feature>
<evidence type="ECO:0000256" key="4">
    <source>
        <dbReference type="ARBA" id="ARBA00023136"/>
    </source>
</evidence>
<feature type="transmembrane region" description="Helical" evidence="5">
    <location>
        <begin position="87"/>
        <end position="106"/>
    </location>
</feature>
<dbReference type="OrthoDB" id="309023at2"/>
<feature type="transmembrane region" description="Helical" evidence="5">
    <location>
        <begin position="264"/>
        <end position="284"/>
    </location>
</feature>
<dbReference type="PANTHER" id="PTHR37955:SF1">
    <property type="entry name" value="DEP DOMAIN-CONTAINING PROTEIN"/>
    <property type="match status" value="1"/>
</dbReference>
<feature type="transmembrane region" description="Helical" evidence="5">
    <location>
        <begin position="45"/>
        <end position="67"/>
    </location>
</feature>
<dbReference type="Proteomes" id="UP000239709">
    <property type="component" value="Chromosome"/>
</dbReference>
<feature type="transmembrane region" description="Helical" evidence="5">
    <location>
        <begin position="175"/>
        <end position="196"/>
    </location>
</feature>
<keyword evidence="4 5" id="KW-0472">Membrane</keyword>
<dbReference type="GO" id="GO:0005886">
    <property type="term" value="C:plasma membrane"/>
    <property type="evidence" value="ECO:0007669"/>
    <property type="project" value="TreeGrafter"/>
</dbReference>
<dbReference type="InterPro" id="IPR052951">
    <property type="entry name" value="Tellurite_res_ion_channel"/>
</dbReference>
<dbReference type="KEGG" id="otk:C6570_05505"/>
<dbReference type="InterPro" id="IPR004695">
    <property type="entry name" value="SLAC1/Mae1/Ssu1/TehA"/>
</dbReference>
<proteinExistence type="predicted"/>
<evidence type="ECO:0000313" key="7">
    <source>
        <dbReference type="Proteomes" id="UP000239709"/>
    </source>
</evidence>
<dbReference type="RefSeq" id="WP_106702331.1">
    <property type="nucleotide sequence ID" value="NZ_CP027666.1"/>
</dbReference>
<feature type="transmembrane region" description="Helical" evidence="5">
    <location>
        <begin position="144"/>
        <end position="163"/>
    </location>
</feature>
<keyword evidence="7" id="KW-1185">Reference proteome</keyword>
<evidence type="ECO:0000256" key="3">
    <source>
        <dbReference type="ARBA" id="ARBA00022989"/>
    </source>
</evidence>
<dbReference type="InterPro" id="IPR038665">
    <property type="entry name" value="Voltage-dep_anion_channel_sf"/>
</dbReference>
<reference evidence="6 7" key="1">
    <citation type="submission" date="2018-03" db="EMBL/GenBank/DDBJ databases">
        <title>Genome sequencing of Ottowia sp.</title>
        <authorList>
            <person name="Kim S.-J."/>
            <person name="Heo J."/>
            <person name="Kwon S.-W."/>
        </authorList>
    </citation>
    <scope>NUCLEOTIDE SEQUENCE [LARGE SCALE GENOMIC DNA]</scope>
    <source>
        <strain evidence="6 7">KADR8-3</strain>
    </source>
</reference>
<dbReference type="AlphaFoldDB" id="A0A2S0MD08"/>
<feature type="transmembrane region" description="Helical" evidence="5">
    <location>
        <begin position="112"/>
        <end position="132"/>
    </location>
</feature>
<dbReference type="EMBL" id="CP027666">
    <property type="protein sequence ID" value="AVO33774.1"/>
    <property type="molecule type" value="Genomic_DNA"/>
</dbReference>
<keyword evidence="3 5" id="KW-1133">Transmembrane helix</keyword>
<comment type="subcellular location">
    <subcellularLocation>
        <location evidence="1">Membrane</location>
        <topology evidence="1">Multi-pass membrane protein</topology>
    </subcellularLocation>
</comment>
<evidence type="ECO:0000256" key="1">
    <source>
        <dbReference type="ARBA" id="ARBA00004141"/>
    </source>
</evidence>
<evidence type="ECO:0000313" key="6">
    <source>
        <dbReference type="EMBL" id="AVO33774.1"/>
    </source>
</evidence>
<dbReference type="PANTHER" id="PTHR37955">
    <property type="entry name" value="TELLURITE RESISTANCE PROTEIN TEHA"/>
    <property type="match status" value="1"/>
</dbReference>
<protein>
    <submittedName>
        <fullName evidence="6">C4-dicarboxylate ABC transporter</fullName>
    </submittedName>
</protein>
<dbReference type="Gene3D" id="1.50.10.150">
    <property type="entry name" value="Voltage-dependent anion channel"/>
    <property type="match status" value="1"/>
</dbReference>
<accession>A0A2S0MD08</accession>
<evidence type="ECO:0000256" key="2">
    <source>
        <dbReference type="ARBA" id="ARBA00022692"/>
    </source>
</evidence>
<gene>
    <name evidence="6" type="ORF">C6570_05505</name>
</gene>
<organism evidence="6 7">
    <name type="scientific">Ottowia oryzae</name>
    <dbReference type="NCBI Taxonomy" id="2109914"/>
    <lineage>
        <taxon>Bacteria</taxon>
        <taxon>Pseudomonadati</taxon>
        <taxon>Pseudomonadota</taxon>
        <taxon>Betaproteobacteria</taxon>
        <taxon>Burkholderiales</taxon>
        <taxon>Comamonadaceae</taxon>
        <taxon>Ottowia</taxon>
    </lineage>
</organism>
<feature type="transmembrane region" description="Helical" evidence="5">
    <location>
        <begin position="290"/>
        <end position="313"/>
    </location>
</feature>
<sequence length="342" mass="35610">MSPASDRSQALRHLSLNWFAMVMGLAGLALAWARAVPLMGEMAGAGAIVLAGVAAVLFLALGLFSALRWQHHAAALAGDLSHPVRHAFVAALPISLILLATAATWLVGAEPWVAALWWLGSLSQMAATVWVAGRWLSADKGRALGWPAVTPALLLPAVGNLLAPLAGVALDAPVWSAAQFGVGALLWPVVLALLLARIAVQGVWSERLLPLTFITVAPPAVMGTGALALGGAPVLAWMCWGVALFFLLWSAHTVRRMLAQPFSIAFWALGFPLSAFAALTLRLAMQFPQLQLIGMVSLAVASVVTVLLGMATWKGVREGSLLQAEPVAIVAVPGSGQPPGPQ</sequence>
<evidence type="ECO:0000256" key="5">
    <source>
        <dbReference type="SAM" id="Phobius"/>
    </source>
</evidence>
<dbReference type="GO" id="GO:0046583">
    <property type="term" value="F:monoatomic cation efflux transmembrane transporter activity"/>
    <property type="evidence" value="ECO:0007669"/>
    <property type="project" value="TreeGrafter"/>
</dbReference>
<name>A0A2S0MD08_9BURK</name>